<reference evidence="3 4" key="1">
    <citation type="submission" date="2016-11" db="UniProtKB">
        <authorList>
            <consortium name="WormBaseParasite"/>
        </authorList>
    </citation>
    <scope>IDENTIFICATION</scope>
</reference>
<evidence type="ECO:0000313" key="3">
    <source>
        <dbReference type="WBParaSite" id="maker-uti_cns_0007430-snap-gene-0.4-mRNA-1"/>
    </source>
</evidence>
<proteinExistence type="predicted"/>
<evidence type="ECO:0000313" key="4">
    <source>
        <dbReference type="WBParaSite" id="maker-uti_cns_0045392-snap-gene-0.7-mRNA-1"/>
    </source>
</evidence>
<sequence length="207" mass="23406">RYRGKYKQPLHWWQRWDPTSKHPSQPPFFENDFSVSYEISMFNERDESRSSSRLDQHISSSRPAAADAAAAAATTGDFCQRPAPRRSVRSEVSEDPPDELLRGLDDLGQTVRPLDLRTMMAALQQQIERPAKKRRRQPDDPDGAGPATLPPVPEEELEDPDDNEDDDVRPALWWYFRPLAIPEVQPGGGPNTTPANQASALRREPVP</sequence>
<keyword evidence="2" id="KW-1185">Reference proteome</keyword>
<dbReference type="WBParaSite" id="maker-uti_cns_0045392-snap-gene-0.7-mRNA-1">
    <property type="protein sequence ID" value="maker-uti_cns_0045392-snap-gene-0.7-mRNA-1"/>
    <property type="gene ID" value="maker-uti_cns_0045392-snap-gene-0.7"/>
</dbReference>
<feature type="compositionally biased region" description="Low complexity" evidence="1">
    <location>
        <begin position="64"/>
        <end position="73"/>
    </location>
</feature>
<protein>
    <submittedName>
        <fullName evidence="3 4">WW domain-containing protein</fullName>
    </submittedName>
</protein>
<dbReference type="WBParaSite" id="maker-uti_cns_0007430-snap-gene-0.4-mRNA-1">
    <property type="protein sequence ID" value="maker-uti_cns_0007430-snap-gene-0.4-mRNA-1"/>
    <property type="gene ID" value="maker-uti_cns_0007430-snap-gene-0.4"/>
</dbReference>
<evidence type="ECO:0000256" key="1">
    <source>
        <dbReference type="SAM" id="MobiDB-lite"/>
    </source>
</evidence>
<feature type="compositionally biased region" description="Acidic residues" evidence="1">
    <location>
        <begin position="153"/>
        <end position="167"/>
    </location>
</feature>
<accession>A0A1I8J0C3</accession>
<organism evidence="2 4">
    <name type="scientific">Macrostomum lignano</name>
    <dbReference type="NCBI Taxonomy" id="282301"/>
    <lineage>
        <taxon>Eukaryota</taxon>
        <taxon>Metazoa</taxon>
        <taxon>Spiralia</taxon>
        <taxon>Lophotrochozoa</taxon>
        <taxon>Platyhelminthes</taxon>
        <taxon>Rhabditophora</taxon>
        <taxon>Macrostomorpha</taxon>
        <taxon>Macrostomida</taxon>
        <taxon>Macrostomidae</taxon>
        <taxon>Macrostomum</taxon>
    </lineage>
</organism>
<name>A0A1I8J0C3_9PLAT</name>
<feature type="compositionally biased region" description="Basic and acidic residues" evidence="1">
    <location>
        <begin position="44"/>
        <end position="56"/>
    </location>
</feature>
<feature type="region of interest" description="Disordered" evidence="1">
    <location>
        <begin position="127"/>
        <end position="207"/>
    </location>
</feature>
<dbReference type="Proteomes" id="UP000095280">
    <property type="component" value="Unplaced"/>
</dbReference>
<evidence type="ECO:0000313" key="2">
    <source>
        <dbReference type="Proteomes" id="UP000095280"/>
    </source>
</evidence>
<dbReference type="AlphaFoldDB" id="A0A1I8J0C3"/>
<feature type="region of interest" description="Disordered" evidence="1">
    <location>
        <begin position="44"/>
        <end position="106"/>
    </location>
</feature>